<protein>
    <submittedName>
        <fullName evidence="2">Uncharacterized protein</fullName>
    </submittedName>
</protein>
<gene>
    <name evidence="2" type="ORF">F2Q70_00039275</name>
</gene>
<organism evidence="2">
    <name type="scientific">Brassica cretica</name>
    <name type="common">Mustard</name>
    <dbReference type="NCBI Taxonomy" id="69181"/>
    <lineage>
        <taxon>Eukaryota</taxon>
        <taxon>Viridiplantae</taxon>
        <taxon>Streptophyta</taxon>
        <taxon>Embryophyta</taxon>
        <taxon>Tracheophyta</taxon>
        <taxon>Spermatophyta</taxon>
        <taxon>Magnoliopsida</taxon>
        <taxon>eudicotyledons</taxon>
        <taxon>Gunneridae</taxon>
        <taxon>Pentapetalae</taxon>
        <taxon>rosids</taxon>
        <taxon>malvids</taxon>
        <taxon>Brassicales</taxon>
        <taxon>Brassicaceae</taxon>
        <taxon>Brassiceae</taxon>
        <taxon>Brassica</taxon>
    </lineage>
</organism>
<feature type="region of interest" description="Disordered" evidence="1">
    <location>
        <begin position="115"/>
        <end position="134"/>
    </location>
</feature>
<dbReference type="EMBL" id="QGKY02000190">
    <property type="protein sequence ID" value="KAF2588341.1"/>
    <property type="molecule type" value="Genomic_DNA"/>
</dbReference>
<proteinExistence type="predicted"/>
<comment type="caution">
    <text evidence="2">The sequence shown here is derived from an EMBL/GenBank/DDBJ whole genome shotgun (WGS) entry which is preliminary data.</text>
</comment>
<name>A0A8S9K2H4_BRACR</name>
<reference evidence="2" key="1">
    <citation type="submission" date="2019-12" db="EMBL/GenBank/DDBJ databases">
        <title>Genome sequencing and annotation of Brassica cretica.</title>
        <authorList>
            <person name="Studholme D.J."/>
            <person name="Sarris P.F."/>
        </authorList>
    </citation>
    <scope>NUCLEOTIDE SEQUENCE</scope>
    <source>
        <strain evidence="2">PFS-102/07</strain>
        <tissue evidence="2">Leaf</tissue>
    </source>
</reference>
<accession>A0A8S9K2H4</accession>
<dbReference type="AlphaFoldDB" id="A0A8S9K2H4"/>
<feature type="region of interest" description="Disordered" evidence="1">
    <location>
        <begin position="1"/>
        <end position="28"/>
    </location>
</feature>
<evidence type="ECO:0000256" key="1">
    <source>
        <dbReference type="SAM" id="MobiDB-lite"/>
    </source>
</evidence>
<evidence type="ECO:0000313" key="2">
    <source>
        <dbReference type="EMBL" id="KAF2588341.1"/>
    </source>
</evidence>
<sequence length="134" mass="14962">MAGNREMGSLRSSGDSIEGNRAPARARSLPSDRAEHVFGCCIATLFELLSDDSHFFCKAFRKEESISKKYLSKKVSTFFFFGDLDVNFVSTVFDPNKDLPEDFFAKVSSVMNDTGDETKRAGGQFEDGEFDVEE</sequence>